<keyword evidence="6" id="KW-0378">Hydrolase</keyword>
<dbReference type="Gene3D" id="1.10.3210.30">
    <property type="match status" value="1"/>
</dbReference>
<evidence type="ECO:0000256" key="1">
    <source>
        <dbReference type="ARBA" id="ARBA00006847"/>
    </source>
</evidence>
<dbReference type="eggNOG" id="COG1203">
    <property type="taxonomic scope" value="Bacteria"/>
</dbReference>
<reference evidence="11 12" key="1">
    <citation type="submission" date="2014-03" db="EMBL/GenBank/DDBJ databases">
        <title>Genomics of Bifidobacteria.</title>
        <authorList>
            <person name="Ventura M."/>
            <person name="Milani C."/>
            <person name="Lugli G.A."/>
        </authorList>
    </citation>
    <scope>NUCLEOTIDE SEQUENCE [LARGE SCALE GENOMIC DNA]</scope>
    <source>
        <strain evidence="11 12">DSM 22766</strain>
    </source>
</reference>
<feature type="domain" description="HD Cas3-type" evidence="10">
    <location>
        <begin position="26"/>
        <end position="241"/>
    </location>
</feature>
<dbReference type="GO" id="GO:0005524">
    <property type="term" value="F:ATP binding"/>
    <property type="evidence" value="ECO:0007669"/>
    <property type="project" value="UniProtKB-KW"/>
</dbReference>
<sequence length="1041" mass="113331">MPDAGSRAYALSAQAASIWGKSDYGEDRSWLPLVMHMADSRAVAGELWNQWVPQGTRGIISRGVGGDEALARKLYCFLAGVHDIGKATPNFQAQNWGFRGGDGNGLAWKPQQAGLPIAASLSGRSKLSHPIAGQIILNKYLYEHYAWDKTLSDSYSCIVGGHHGKPPVASDLREAREYRLVESGWASQYEGKWCRVQDELVEFVRATSHMCDADFAALARSELPPMAETILTGLVIMADWIASNKDYFPLITLRPQDEDERFFESGTVSLSALKRRAETGWKALHLTPCWEAPRQSGILESEPEDLYNRRFDLPQGASPRPMQAAAVRIAQSVQEPGLMIIEAPMGEGKTEAALAVAEVLAARTGRGGVCLALPTMATTDAMFGRVHAWLTHLSKDCQQDRESLYLAHGKAQLNEEFQGLMGHSSSGGVTGVGEDLTQEGNASRISGASESTVVDEWMRGRKKGALANFLVCTVDQVLMGALDMKHLALRQLALANKVAVIDECHAYDVYMQQYLKRVLEWLGAFGAPVVLLSATLPQRLRGQFAQAYMEGRESALSTPRPYAPAVLGRRRRKRGTVAANAQISGSQAGGTVQDEGASQAYPLITYTSGREVRHEGIAASGRKSQVEARFMPNDDAALVSLLQDALSGGGCAGVVCDTVGRAQHAAEVLTAAFGLGVVTLTHSRFIDVDRMNNETVLRARLGPEATLANGKRPVKAIVVGTQVLEQSLDIDFDLLITDIAPTDLVMQRLGRVHRHARGAGECDRPEKLRKVRCYIRGIERWADTGPVFAKGVESVYFRATLLEFLAVSGLTGQDDSTRFCLPEDIASAVRKAYSPAIAGCIPAAWGEDYEAAVSKRKREEDGKTSRAEYHLLHSAQVMCRQGQTLVDWFERPLEVSGRDEDKGQRAVRDTQDSVEVILLVNGADGQTHLLPWVGSPEHRIEAGAAVNTSALPSEDLAKLVAQCTVRLPLSMGQGDALDKLINQLEDLCGARTAAWQDSRYLAGQLVLFLDQSTRDRFSAVINGYRVSYSRESGLTAEEEAA</sequence>
<keyword evidence="12" id="KW-1185">Reference proteome</keyword>
<dbReference type="InterPro" id="IPR041372">
    <property type="entry name" value="Cas3_C"/>
</dbReference>
<evidence type="ECO:0000256" key="7">
    <source>
        <dbReference type="ARBA" id="ARBA00022806"/>
    </source>
</evidence>
<dbReference type="Proteomes" id="UP000029015">
    <property type="component" value="Unassembled WGS sequence"/>
</dbReference>
<dbReference type="Gene3D" id="3.40.50.300">
    <property type="entry name" value="P-loop containing nucleotide triphosphate hydrolases"/>
    <property type="match status" value="2"/>
</dbReference>
<dbReference type="CDD" id="cd09641">
    <property type="entry name" value="Cas3''_I"/>
    <property type="match status" value="1"/>
</dbReference>
<dbReference type="InterPro" id="IPR054712">
    <property type="entry name" value="Cas3-like_dom"/>
</dbReference>
<dbReference type="GO" id="GO:0016787">
    <property type="term" value="F:hydrolase activity"/>
    <property type="evidence" value="ECO:0007669"/>
    <property type="project" value="UniProtKB-KW"/>
</dbReference>
<keyword evidence="5" id="KW-0547">Nucleotide-binding</keyword>
<dbReference type="KEGG" id="bact:AB656_06670"/>
<evidence type="ECO:0000256" key="5">
    <source>
        <dbReference type="ARBA" id="ARBA00022741"/>
    </source>
</evidence>
<dbReference type="InterPro" id="IPR014001">
    <property type="entry name" value="Helicase_ATP-bd"/>
</dbReference>
<keyword evidence="7" id="KW-0347">Helicase</keyword>
<protein>
    <submittedName>
        <fullName evidence="11">CRISPR-associated helicase Cas3</fullName>
    </submittedName>
</protein>
<dbReference type="InterPro" id="IPR006483">
    <property type="entry name" value="CRISPR-assoc_Cas3_HD"/>
</dbReference>
<dbReference type="PROSITE" id="PS51643">
    <property type="entry name" value="HD_CAS3"/>
    <property type="match status" value="1"/>
</dbReference>
<evidence type="ECO:0000256" key="4">
    <source>
        <dbReference type="ARBA" id="ARBA00022723"/>
    </source>
</evidence>
<evidence type="ECO:0000259" key="10">
    <source>
        <dbReference type="PROSITE" id="PS51643"/>
    </source>
</evidence>
<dbReference type="InterPro" id="IPR038257">
    <property type="entry name" value="CRISPR-assoc_Cas3_HD_sf"/>
</dbReference>
<dbReference type="Pfam" id="PF18019">
    <property type="entry name" value="Cas3_HD"/>
    <property type="match status" value="1"/>
</dbReference>
<dbReference type="GO" id="GO:0004386">
    <property type="term" value="F:helicase activity"/>
    <property type="evidence" value="ECO:0007669"/>
    <property type="project" value="UniProtKB-KW"/>
</dbReference>
<dbReference type="SUPFAM" id="SSF52540">
    <property type="entry name" value="P-loop containing nucleoside triphosphate hydrolases"/>
    <property type="match status" value="1"/>
</dbReference>
<dbReference type="RefSeq" id="WP_033504277.1">
    <property type="nucleotide sequence ID" value="NZ_CP011786.1"/>
</dbReference>
<dbReference type="InterPro" id="IPR006474">
    <property type="entry name" value="Helicase_Cas3_CRISPR-ass_core"/>
</dbReference>
<dbReference type="Pfam" id="PF18395">
    <property type="entry name" value="Cas3_C"/>
    <property type="match status" value="1"/>
</dbReference>
<name>A0A086YYI7_9BIFI</name>
<accession>A0A086YYI7</accession>
<comment type="similarity">
    <text evidence="2">In the central section; belongs to the CRISPR-associated helicase Cas3 family.</text>
</comment>
<keyword evidence="8" id="KW-0067">ATP-binding</keyword>
<dbReference type="AlphaFoldDB" id="A0A086YYI7"/>
<dbReference type="NCBIfam" id="TIGR01596">
    <property type="entry name" value="cas3_HD"/>
    <property type="match status" value="1"/>
</dbReference>
<organism evidence="11 12">
    <name type="scientific">Bifidobacterium actinocoloniiforme DSM 22766</name>
    <dbReference type="NCBI Taxonomy" id="1437605"/>
    <lineage>
        <taxon>Bacteria</taxon>
        <taxon>Bacillati</taxon>
        <taxon>Actinomycetota</taxon>
        <taxon>Actinomycetes</taxon>
        <taxon>Bifidobacteriales</taxon>
        <taxon>Bifidobacteriaceae</taxon>
        <taxon>Bifidobacterium</taxon>
    </lineage>
</organism>
<dbReference type="SMART" id="SM00487">
    <property type="entry name" value="DEXDc"/>
    <property type="match status" value="1"/>
</dbReference>
<dbReference type="GO" id="GO:0051607">
    <property type="term" value="P:defense response to virus"/>
    <property type="evidence" value="ECO:0007669"/>
    <property type="project" value="UniProtKB-KW"/>
</dbReference>
<gene>
    <name evidence="11" type="ORF">BACT_0167</name>
</gene>
<evidence type="ECO:0000256" key="6">
    <source>
        <dbReference type="ARBA" id="ARBA00022801"/>
    </source>
</evidence>
<evidence type="ECO:0000313" key="11">
    <source>
        <dbReference type="EMBL" id="KFI39337.1"/>
    </source>
</evidence>
<proteinExistence type="inferred from homology"/>
<dbReference type="GO" id="GO:0004518">
    <property type="term" value="F:nuclease activity"/>
    <property type="evidence" value="ECO:0007669"/>
    <property type="project" value="UniProtKB-KW"/>
</dbReference>
<evidence type="ECO:0000256" key="9">
    <source>
        <dbReference type="ARBA" id="ARBA00023118"/>
    </source>
</evidence>
<dbReference type="OrthoDB" id="9810236at2"/>
<comment type="similarity">
    <text evidence="1">In the N-terminal section; belongs to the CRISPR-associated nuclease Cas3-HD family.</text>
</comment>
<dbReference type="NCBIfam" id="TIGR01587">
    <property type="entry name" value="cas3_core"/>
    <property type="match status" value="1"/>
</dbReference>
<dbReference type="PATRIC" id="fig|1437605.7.peg.1368"/>
<dbReference type="GO" id="GO:0046872">
    <property type="term" value="F:metal ion binding"/>
    <property type="evidence" value="ECO:0007669"/>
    <property type="project" value="UniProtKB-KW"/>
</dbReference>
<keyword evidence="9" id="KW-0051">Antiviral defense</keyword>
<dbReference type="STRING" id="1437605.AB656_06670"/>
<evidence type="ECO:0000313" key="12">
    <source>
        <dbReference type="Proteomes" id="UP000029015"/>
    </source>
</evidence>
<evidence type="ECO:0000256" key="3">
    <source>
        <dbReference type="ARBA" id="ARBA00022722"/>
    </source>
</evidence>
<keyword evidence="3" id="KW-0540">Nuclease</keyword>
<comment type="caution">
    <text evidence="11">The sequence shown here is derived from an EMBL/GenBank/DDBJ whole genome shotgun (WGS) entry which is preliminary data.</text>
</comment>
<evidence type="ECO:0000256" key="2">
    <source>
        <dbReference type="ARBA" id="ARBA00009046"/>
    </source>
</evidence>
<dbReference type="InterPro" id="IPR027417">
    <property type="entry name" value="P-loop_NTPase"/>
</dbReference>
<dbReference type="EMBL" id="JGYK01000002">
    <property type="protein sequence ID" value="KFI39337.1"/>
    <property type="molecule type" value="Genomic_DNA"/>
</dbReference>
<dbReference type="CDD" id="cd17930">
    <property type="entry name" value="DEXHc_cas3"/>
    <property type="match status" value="1"/>
</dbReference>
<dbReference type="Pfam" id="PF22590">
    <property type="entry name" value="Cas3-like_C_2"/>
    <property type="match status" value="1"/>
</dbReference>
<keyword evidence="4" id="KW-0479">Metal-binding</keyword>
<evidence type="ECO:0000256" key="8">
    <source>
        <dbReference type="ARBA" id="ARBA00022840"/>
    </source>
</evidence>